<dbReference type="FunFam" id="2.70.70.10:FF:000013">
    <property type="entry name" value="Peptidase family M23"/>
    <property type="match status" value="1"/>
</dbReference>
<dbReference type="Gene3D" id="2.70.70.10">
    <property type="entry name" value="Glucose Permease (Domain IIA)"/>
    <property type="match status" value="1"/>
</dbReference>
<dbReference type="Proteomes" id="UP000070188">
    <property type="component" value="Unassembled WGS sequence"/>
</dbReference>
<dbReference type="InterPro" id="IPR016047">
    <property type="entry name" value="M23ase_b-sheet_dom"/>
</dbReference>
<dbReference type="InterPro" id="IPR011055">
    <property type="entry name" value="Dup_hybrid_motif"/>
</dbReference>
<proteinExistence type="predicted"/>
<dbReference type="PATRIC" id="fig|1469144.10.peg.3454"/>
<dbReference type="SUPFAM" id="SSF51261">
    <property type="entry name" value="Duplicated hybrid motif"/>
    <property type="match status" value="1"/>
</dbReference>
<organism evidence="2 3">
    <name type="scientific">Carbonactinospora thermoautotrophica</name>
    <dbReference type="NCBI Taxonomy" id="1469144"/>
    <lineage>
        <taxon>Bacteria</taxon>
        <taxon>Bacillati</taxon>
        <taxon>Actinomycetota</taxon>
        <taxon>Actinomycetes</taxon>
        <taxon>Kitasatosporales</taxon>
        <taxon>Carbonactinosporaceae</taxon>
        <taxon>Carbonactinospora</taxon>
    </lineage>
</organism>
<dbReference type="STRING" id="1469144.LI90_3207"/>
<sequence>MKRAKRAQKRQHLRVRKHVKGVKRRAVSRRAVVLPLKSYRITAGFGQVGNRWSRRHTGLDMAAPLGTPVRAVSAGTIISAGWGGPYGNRIKIRHADGTQTWYCHLSAYVRRSGRVAAGQVIGRVGSTGNSTGPHLHLEVRPGGGAPVNPLTWLRAHGLNP</sequence>
<comment type="caution">
    <text evidence="2">The sequence shown here is derived from an EMBL/GenBank/DDBJ whole genome shotgun (WGS) entry which is preliminary data.</text>
</comment>
<evidence type="ECO:0000313" key="3">
    <source>
        <dbReference type="Proteomes" id="UP000070188"/>
    </source>
</evidence>
<evidence type="ECO:0000259" key="1">
    <source>
        <dbReference type="Pfam" id="PF01551"/>
    </source>
</evidence>
<dbReference type="AlphaFoldDB" id="A0A132MW83"/>
<accession>A0A132MW83</accession>
<dbReference type="Pfam" id="PF01551">
    <property type="entry name" value="Peptidase_M23"/>
    <property type="match status" value="1"/>
</dbReference>
<evidence type="ECO:0000313" key="2">
    <source>
        <dbReference type="EMBL" id="KWX02165.1"/>
    </source>
</evidence>
<dbReference type="InterPro" id="IPR050570">
    <property type="entry name" value="Cell_wall_metabolism_enzyme"/>
</dbReference>
<gene>
    <name evidence="2" type="ORF">LI90_3207</name>
</gene>
<reference evidence="3" key="1">
    <citation type="submission" date="2015-04" db="EMBL/GenBank/DDBJ databases">
        <title>Physiological reanalysis, assessment of diazotrophy, and genome sequences of multiple isolates of Streptomyces thermoautotrophicus.</title>
        <authorList>
            <person name="MacKellar D.C."/>
            <person name="Lieber L."/>
            <person name="Norman J."/>
            <person name="Bolger A."/>
            <person name="Tobin C."/>
            <person name="Murray J.W."/>
            <person name="Chang R."/>
            <person name="Ford T."/>
            <person name="Nguyen P.Q."/>
            <person name="Woodward J."/>
            <person name="Permingeat H."/>
            <person name="Joshi N.S."/>
            <person name="Silver P.A."/>
            <person name="Usadel B."/>
            <person name="Rutherford A.W."/>
            <person name="Friesen M."/>
            <person name="Prell J."/>
        </authorList>
    </citation>
    <scope>NUCLEOTIDE SEQUENCE [LARGE SCALE GENOMIC DNA]</scope>
    <source>
        <strain evidence="3">H1</strain>
    </source>
</reference>
<dbReference type="GO" id="GO:0004222">
    <property type="term" value="F:metalloendopeptidase activity"/>
    <property type="evidence" value="ECO:0007669"/>
    <property type="project" value="TreeGrafter"/>
</dbReference>
<dbReference type="EMBL" id="LAXD01000001">
    <property type="protein sequence ID" value="KWX02165.1"/>
    <property type="molecule type" value="Genomic_DNA"/>
</dbReference>
<dbReference type="PANTHER" id="PTHR21666:SF270">
    <property type="entry name" value="MUREIN HYDROLASE ACTIVATOR ENVC"/>
    <property type="match status" value="1"/>
</dbReference>
<keyword evidence="3" id="KW-1185">Reference proteome</keyword>
<protein>
    <submittedName>
        <fullName evidence="2">Peptidase M23</fullName>
    </submittedName>
</protein>
<dbReference type="CDD" id="cd12797">
    <property type="entry name" value="M23_peptidase"/>
    <property type="match status" value="1"/>
</dbReference>
<feature type="domain" description="M23ase beta-sheet core" evidence="1">
    <location>
        <begin position="55"/>
        <end position="149"/>
    </location>
</feature>
<dbReference type="PANTHER" id="PTHR21666">
    <property type="entry name" value="PEPTIDASE-RELATED"/>
    <property type="match status" value="1"/>
</dbReference>
<name>A0A132MW83_9ACTN</name>